<comment type="catalytic activity">
    <reaction evidence="1 10 12">
        <text>Hydrolyzes single-stranded DNA or mismatched double-stranded DNA and polynucleotides, releasing free uracil.</text>
        <dbReference type="EC" id="3.2.2.27"/>
    </reaction>
</comment>
<evidence type="ECO:0000256" key="9">
    <source>
        <dbReference type="ARBA" id="ARBA00023204"/>
    </source>
</evidence>
<dbReference type="HAMAP" id="MF_00148">
    <property type="entry name" value="UDG"/>
    <property type="match status" value="1"/>
</dbReference>
<evidence type="ECO:0000256" key="11">
    <source>
        <dbReference type="PROSITE-ProRule" id="PRU10072"/>
    </source>
</evidence>
<proteinExistence type="inferred from homology"/>
<dbReference type="EC" id="3.2.2.27" evidence="5 10"/>
<evidence type="ECO:0000256" key="10">
    <source>
        <dbReference type="HAMAP-Rule" id="MF_00148"/>
    </source>
</evidence>
<evidence type="ECO:0000256" key="3">
    <source>
        <dbReference type="ARBA" id="ARBA00004496"/>
    </source>
</evidence>
<feature type="active site" description="Proton acceptor" evidence="10 11">
    <location>
        <position position="115"/>
    </location>
</feature>
<keyword evidence="7 10" id="KW-0227">DNA damage</keyword>
<dbReference type="GO" id="GO:0005737">
    <property type="term" value="C:cytoplasm"/>
    <property type="evidence" value="ECO:0007669"/>
    <property type="project" value="UniProtKB-SubCell"/>
</dbReference>
<dbReference type="PROSITE" id="PS00130">
    <property type="entry name" value="U_DNA_GLYCOSYLASE"/>
    <property type="match status" value="1"/>
</dbReference>
<dbReference type="Proteomes" id="UP000199258">
    <property type="component" value="Unassembled WGS sequence"/>
</dbReference>
<dbReference type="InterPro" id="IPR036895">
    <property type="entry name" value="Uracil-DNA_glycosylase-like_sf"/>
</dbReference>
<dbReference type="FunFam" id="3.40.470.10:FF:000006">
    <property type="entry name" value="Uracil-DNA glycosylase"/>
    <property type="match status" value="1"/>
</dbReference>
<dbReference type="PANTHER" id="PTHR11264">
    <property type="entry name" value="URACIL-DNA GLYCOSYLASE"/>
    <property type="match status" value="1"/>
</dbReference>
<dbReference type="Pfam" id="PF03167">
    <property type="entry name" value="UDG"/>
    <property type="match status" value="1"/>
</dbReference>
<evidence type="ECO:0000256" key="6">
    <source>
        <dbReference type="ARBA" id="ARBA00022490"/>
    </source>
</evidence>
<comment type="similarity">
    <text evidence="4 10 12">Belongs to the uracil-DNA glycosylase (UDG) superfamily. UNG family.</text>
</comment>
<evidence type="ECO:0000313" key="14">
    <source>
        <dbReference type="EMBL" id="SDI06193.1"/>
    </source>
</evidence>
<dbReference type="CDD" id="cd10027">
    <property type="entry name" value="UDG-F1-like"/>
    <property type="match status" value="1"/>
</dbReference>
<keyword evidence="6 10" id="KW-0963">Cytoplasm</keyword>
<gene>
    <name evidence="10" type="primary">ung</name>
    <name evidence="14" type="ORF">SAMN04488693_105210</name>
</gene>
<dbReference type="NCBIfam" id="NF003592">
    <property type="entry name" value="PRK05254.1-5"/>
    <property type="match status" value="1"/>
</dbReference>
<dbReference type="GO" id="GO:0097510">
    <property type="term" value="P:base-excision repair, AP site formation via deaminated base removal"/>
    <property type="evidence" value="ECO:0007669"/>
    <property type="project" value="TreeGrafter"/>
</dbReference>
<keyword evidence="8 10" id="KW-0378">Hydrolase</keyword>
<dbReference type="Gene3D" id="3.40.470.10">
    <property type="entry name" value="Uracil-DNA glycosylase-like domain"/>
    <property type="match status" value="1"/>
</dbReference>
<evidence type="ECO:0000259" key="13">
    <source>
        <dbReference type="SMART" id="SM00986"/>
    </source>
</evidence>
<comment type="subcellular location">
    <subcellularLocation>
        <location evidence="3 10">Cytoplasm</location>
    </subcellularLocation>
</comment>
<evidence type="ECO:0000256" key="5">
    <source>
        <dbReference type="ARBA" id="ARBA00012030"/>
    </source>
</evidence>
<dbReference type="InterPro" id="IPR018085">
    <property type="entry name" value="Ura-DNA_Glyclase_AS"/>
</dbReference>
<dbReference type="InterPro" id="IPR002043">
    <property type="entry name" value="UDG_fam1"/>
</dbReference>
<feature type="domain" description="Uracil-DNA glycosylase-like" evidence="13">
    <location>
        <begin position="100"/>
        <end position="258"/>
    </location>
</feature>
<comment type="function">
    <text evidence="2 10 12">Excises uracil residues from the DNA which can arise as a result of misincorporation of dUMP residues by DNA polymerase or due to deamination of cytosine.</text>
</comment>
<evidence type="ECO:0000256" key="4">
    <source>
        <dbReference type="ARBA" id="ARBA00008184"/>
    </source>
</evidence>
<evidence type="ECO:0000256" key="1">
    <source>
        <dbReference type="ARBA" id="ARBA00001400"/>
    </source>
</evidence>
<dbReference type="SMART" id="SM00987">
    <property type="entry name" value="UreE_C"/>
    <property type="match status" value="1"/>
</dbReference>
<name>A0A1G8HHQ8_9MICC</name>
<dbReference type="EMBL" id="FNDT01000005">
    <property type="protein sequence ID" value="SDI06193.1"/>
    <property type="molecule type" value="Genomic_DNA"/>
</dbReference>
<evidence type="ECO:0000313" key="15">
    <source>
        <dbReference type="Proteomes" id="UP000199258"/>
    </source>
</evidence>
<reference evidence="14 15" key="1">
    <citation type="submission" date="2016-10" db="EMBL/GenBank/DDBJ databases">
        <authorList>
            <person name="de Groot N.N."/>
        </authorList>
    </citation>
    <scope>NUCLEOTIDE SEQUENCE [LARGE SCALE GENOMIC DNA]</scope>
    <source>
        <strain evidence="14 15">NP_1H</strain>
    </source>
</reference>
<organism evidence="14 15">
    <name type="scientific">Arthrobacter subterraneus</name>
    <dbReference type="NCBI Taxonomy" id="335973"/>
    <lineage>
        <taxon>Bacteria</taxon>
        <taxon>Bacillati</taxon>
        <taxon>Actinomycetota</taxon>
        <taxon>Actinomycetes</taxon>
        <taxon>Micrococcales</taxon>
        <taxon>Micrococcaceae</taxon>
        <taxon>Arthrobacter</taxon>
    </lineage>
</organism>
<keyword evidence="9 10" id="KW-0234">DNA repair</keyword>
<dbReference type="GO" id="GO:0004844">
    <property type="term" value="F:uracil DNA N-glycosylase activity"/>
    <property type="evidence" value="ECO:0007669"/>
    <property type="project" value="UniProtKB-UniRule"/>
</dbReference>
<accession>A0A1G8HHQ8</accession>
<dbReference type="NCBIfam" id="TIGR00628">
    <property type="entry name" value="ung"/>
    <property type="match status" value="1"/>
</dbReference>
<sequence length="271" mass="29360">MVVANHMLVIYPPPNPLPVPARKNRDMHDDGTPTLPLPPPAGEPIPFAAPAALHEVMAPDWAAALRPVQSEVHELARVLATEQQRGVQLLPQPESILRAFTYPLGHVKVLIVGQDPYPTPGHSVGLAFSVTRQTRLPRSLANIYRELEADLGAPAPAHGDLSPWAEEGVLLLNRTLTVRAGETGSHRALGWNAVTDAAVRALVGRNQPLVAILWGREAQQLKPLLGSTPLIESPHPSPLSASRGFFGSRPFSRANDLLRRQGAEPVDWLRS</sequence>
<evidence type="ECO:0000256" key="12">
    <source>
        <dbReference type="RuleBase" id="RU003780"/>
    </source>
</evidence>
<dbReference type="AlphaFoldDB" id="A0A1G8HHQ8"/>
<evidence type="ECO:0000256" key="7">
    <source>
        <dbReference type="ARBA" id="ARBA00022763"/>
    </source>
</evidence>
<dbReference type="SMART" id="SM00986">
    <property type="entry name" value="UDG"/>
    <property type="match status" value="1"/>
</dbReference>
<evidence type="ECO:0000256" key="8">
    <source>
        <dbReference type="ARBA" id="ARBA00022801"/>
    </source>
</evidence>
<dbReference type="NCBIfam" id="NF003588">
    <property type="entry name" value="PRK05254.1-1"/>
    <property type="match status" value="1"/>
</dbReference>
<evidence type="ECO:0000256" key="2">
    <source>
        <dbReference type="ARBA" id="ARBA00002631"/>
    </source>
</evidence>
<dbReference type="STRING" id="335973.SAMN04488693_105210"/>
<dbReference type="SUPFAM" id="SSF52141">
    <property type="entry name" value="Uracil-DNA glycosylase-like"/>
    <property type="match status" value="1"/>
</dbReference>
<keyword evidence="15" id="KW-1185">Reference proteome</keyword>
<protein>
    <recommendedName>
        <fullName evidence="5 10">Uracil-DNA glycosylase</fullName>
        <shortName evidence="10">UDG</shortName>
        <ecNumber evidence="5 10">3.2.2.27</ecNumber>
    </recommendedName>
</protein>
<dbReference type="PANTHER" id="PTHR11264:SF0">
    <property type="entry name" value="URACIL-DNA GLYCOSYLASE"/>
    <property type="match status" value="1"/>
</dbReference>
<dbReference type="InterPro" id="IPR005122">
    <property type="entry name" value="Uracil-DNA_glycosylase-like"/>
</dbReference>